<dbReference type="RefSeq" id="WP_114350411.1">
    <property type="nucleotide sequence ID" value="NZ_QPJL01000023.1"/>
</dbReference>
<protein>
    <recommendedName>
        <fullName evidence="5">DUF4148 domain-containing protein</fullName>
    </recommendedName>
</protein>
<keyword evidence="2" id="KW-0732">Signal</keyword>
<accession>A0A368YHI2</accession>
<evidence type="ECO:0000256" key="1">
    <source>
        <dbReference type="SAM" id="MobiDB-lite"/>
    </source>
</evidence>
<proteinExistence type="predicted"/>
<dbReference type="Proteomes" id="UP000253345">
    <property type="component" value="Unassembled WGS sequence"/>
</dbReference>
<evidence type="ECO:0008006" key="5">
    <source>
        <dbReference type="Google" id="ProtNLM"/>
    </source>
</evidence>
<feature type="chain" id="PRO_5016861478" description="DUF4148 domain-containing protein" evidence="2">
    <location>
        <begin position="21"/>
        <end position="101"/>
    </location>
</feature>
<sequence>MLNKIVLAAAATLIALPLMAQEVNPGKVALARSLGLDPNAYTLSELTAINGEFTPAERANRIRYINEQHARGKSGTSHIRSTPRHQSRFLSQRQGIGRNDY</sequence>
<keyword evidence="4" id="KW-1185">Reference proteome</keyword>
<gene>
    <name evidence="3" type="ORF">DFP89_12311</name>
</gene>
<dbReference type="AlphaFoldDB" id="A0A368YHI2"/>
<evidence type="ECO:0000313" key="3">
    <source>
        <dbReference type="EMBL" id="RCW79681.1"/>
    </source>
</evidence>
<comment type="caution">
    <text evidence="3">The sequence shown here is derived from an EMBL/GenBank/DDBJ whole genome shotgun (WGS) entry which is preliminary data.</text>
</comment>
<evidence type="ECO:0000313" key="4">
    <source>
        <dbReference type="Proteomes" id="UP000253345"/>
    </source>
</evidence>
<evidence type="ECO:0000256" key="2">
    <source>
        <dbReference type="SAM" id="SignalP"/>
    </source>
</evidence>
<feature type="signal peptide" evidence="2">
    <location>
        <begin position="1"/>
        <end position="20"/>
    </location>
</feature>
<reference evidence="3 4" key="1">
    <citation type="submission" date="2018-07" db="EMBL/GenBank/DDBJ databases">
        <title>Genomic Encyclopedia of Type Strains, Phase III (KMG-III): the genomes of soil and plant-associated and newly described type strains.</title>
        <authorList>
            <person name="Whitman W."/>
        </authorList>
    </citation>
    <scope>NUCLEOTIDE SEQUENCE [LARGE SCALE GENOMIC DNA]</scope>
    <source>
        <strain evidence="3 4">CECT 8525</strain>
    </source>
</reference>
<organism evidence="3 4">
    <name type="scientific">Paracoccus lutimaris</name>
    <dbReference type="NCBI Taxonomy" id="1490030"/>
    <lineage>
        <taxon>Bacteria</taxon>
        <taxon>Pseudomonadati</taxon>
        <taxon>Pseudomonadota</taxon>
        <taxon>Alphaproteobacteria</taxon>
        <taxon>Rhodobacterales</taxon>
        <taxon>Paracoccaceae</taxon>
        <taxon>Paracoccus</taxon>
    </lineage>
</organism>
<name>A0A368YHI2_9RHOB</name>
<feature type="region of interest" description="Disordered" evidence="1">
    <location>
        <begin position="66"/>
        <end position="101"/>
    </location>
</feature>
<dbReference type="EMBL" id="QPJL01000023">
    <property type="protein sequence ID" value="RCW79681.1"/>
    <property type="molecule type" value="Genomic_DNA"/>
</dbReference>